<dbReference type="InterPro" id="IPR037171">
    <property type="entry name" value="NagB/RpiA_transferase-like"/>
</dbReference>
<evidence type="ECO:0000313" key="8">
    <source>
        <dbReference type="Proteomes" id="UP001295440"/>
    </source>
</evidence>
<organism evidence="7 8">
    <name type="scientific">Lactobacillus delbrueckii subsp. delbrueckii</name>
    <dbReference type="NCBI Taxonomy" id="83684"/>
    <lineage>
        <taxon>Bacteria</taxon>
        <taxon>Bacillati</taxon>
        <taxon>Bacillota</taxon>
        <taxon>Bacilli</taxon>
        <taxon>Lactobacillales</taxon>
        <taxon>Lactobacillaceae</taxon>
        <taxon>Lactobacillus</taxon>
    </lineage>
</organism>
<dbReference type="PANTHER" id="PTHR34294">
    <property type="entry name" value="TRANSCRIPTIONAL REGULATOR-RELATED"/>
    <property type="match status" value="1"/>
</dbReference>
<protein>
    <submittedName>
        <fullName evidence="7">SorC family transcriptional regulator</fullName>
    </submittedName>
</protein>
<dbReference type="InterPro" id="IPR051054">
    <property type="entry name" value="SorC_transcr_regulators"/>
</dbReference>
<dbReference type="Pfam" id="PF04198">
    <property type="entry name" value="Sugar-bind"/>
    <property type="match status" value="1"/>
</dbReference>
<evidence type="ECO:0000256" key="1">
    <source>
        <dbReference type="ARBA" id="ARBA00010466"/>
    </source>
</evidence>
<dbReference type="SUPFAM" id="SSF100950">
    <property type="entry name" value="NagB/RpiA/CoA transferase-like"/>
    <property type="match status" value="1"/>
</dbReference>
<sequence length="382" mass="42290">MEIEAKSCFSYIFKQRGTENDSSVVGERPTRRIVTLNTDLSLLELLVPDALKIFRQRYLILEQISLHAPIGRRTVARQLGLSERNIRTETDYLRDQGLIEIKNFGMFLTEKGESVVKDAAPIVDRLFNASQAEVWLAQALGIDRTIIVAGDADLQSWVYDLAGEELNSALNLLLPLADCIVTVMGGKTIAKVAKKLNRSLSENRSLIFVPGRGALGGRVNTESNAVVQEMARATGGSYESLFLPEHVSKDAYRSLVRDPEISGVLQDISQSDVVIHGIGLASEMARRRGYDSVALARLRENKAVTECFGCFFDEEGHVVERIRQVGLQFENLTNVPHILAIALGTRKAKAIKAYMRNAPHQTWLITDEAAANQILNGSSRLK</sequence>
<feature type="domain" description="Sugar-binding" evidence="5">
    <location>
        <begin position="125"/>
        <end position="376"/>
    </location>
</feature>
<dbReference type="InterPro" id="IPR048715">
    <property type="entry name" value="CggR_N"/>
</dbReference>
<name>A0AAU9R4J4_9LACO</name>
<keyword evidence="4" id="KW-0804">Transcription</keyword>
<reference evidence="7" key="1">
    <citation type="submission" date="2022-02" db="EMBL/GenBank/DDBJ databases">
        <authorList>
            <person name="Deutsch MARIE S."/>
        </authorList>
    </citation>
    <scope>NUCLEOTIDE SEQUENCE</scope>
    <source>
        <strain evidence="7">CIRM-BIA865</strain>
    </source>
</reference>
<dbReference type="Pfam" id="PF21715">
    <property type="entry name" value="CggR_N"/>
    <property type="match status" value="1"/>
</dbReference>
<dbReference type="Gene3D" id="3.40.50.1360">
    <property type="match status" value="1"/>
</dbReference>
<evidence type="ECO:0000256" key="4">
    <source>
        <dbReference type="ARBA" id="ARBA00023163"/>
    </source>
</evidence>
<dbReference type="InterPro" id="IPR007324">
    <property type="entry name" value="Sugar-bd_dom_put"/>
</dbReference>
<dbReference type="SUPFAM" id="SSF46785">
    <property type="entry name" value="Winged helix' DNA-binding domain"/>
    <property type="match status" value="1"/>
</dbReference>
<evidence type="ECO:0000259" key="5">
    <source>
        <dbReference type="Pfam" id="PF04198"/>
    </source>
</evidence>
<dbReference type="GO" id="GO:0030246">
    <property type="term" value="F:carbohydrate binding"/>
    <property type="evidence" value="ECO:0007669"/>
    <property type="project" value="InterPro"/>
</dbReference>
<dbReference type="EMBL" id="OV915080">
    <property type="protein sequence ID" value="CAH1706550.1"/>
    <property type="molecule type" value="Genomic_DNA"/>
</dbReference>
<evidence type="ECO:0000256" key="2">
    <source>
        <dbReference type="ARBA" id="ARBA00023015"/>
    </source>
</evidence>
<feature type="domain" description="CggR N-terminal DNA binding" evidence="6">
    <location>
        <begin position="53"/>
        <end position="119"/>
    </location>
</feature>
<evidence type="ECO:0000313" key="7">
    <source>
        <dbReference type="EMBL" id="CAH1706550.1"/>
    </source>
</evidence>
<keyword evidence="3" id="KW-0238">DNA-binding</keyword>
<proteinExistence type="inferred from homology"/>
<dbReference type="Proteomes" id="UP001295440">
    <property type="component" value="Chromosome"/>
</dbReference>
<gene>
    <name evidence="7" type="primary">cggR</name>
    <name evidence="7" type="ORF">LDD865_1393</name>
</gene>
<dbReference type="GO" id="GO:0003677">
    <property type="term" value="F:DNA binding"/>
    <property type="evidence" value="ECO:0007669"/>
    <property type="project" value="UniProtKB-KW"/>
</dbReference>
<evidence type="ECO:0000256" key="3">
    <source>
        <dbReference type="ARBA" id="ARBA00023125"/>
    </source>
</evidence>
<dbReference type="PANTHER" id="PTHR34294:SF5">
    <property type="entry name" value="CENTRAL GLYCOLYTIC GENES REGULATOR"/>
    <property type="match status" value="1"/>
</dbReference>
<keyword evidence="2" id="KW-0805">Transcription regulation</keyword>
<comment type="similarity">
    <text evidence="1">Belongs to the SorC transcriptional regulatory family.</text>
</comment>
<dbReference type="AlphaFoldDB" id="A0AAU9R4J4"/>
<dbReference type="InterPro" id="IPR036388">
    <property type="entry name" value="WH-like_DNA-bd_sf"/>
</dbReference>
<dbReference type="Gene3D" id="1.10.10.10">
    <property type="entry name" value="Winged helix-like DNA-binding domain superfamily/Winged helix DNA-binding domain"/>
    <property type="match status" value="1"/>
</dbReference>
<evidence type="ECO:0000259" key="6">
    <source>
        <dbReference type="Pfam" id="PF21715"/>
    </source>
</evidence>
<accession>A0AAU9R4J4</accession>
<dbReference type="InterPro" id="IPR036390">
    <property type="entry name" value="WH_DNA-bd_sf"/>
</dbReference>